<dbReference type="PANTHER" id="PTHR47234">
    <property type="match status" value="1"/>
</dbReference>
<keyword evidence="15" id="KW-1185">Reference proteome</keyword>
<dbReference type="InterPro" id="IPR012910">
    <property type="entry name" value="Plug_dom"/>
</dbReference>
<dbReference type="InterPro" id="IPR036942">
    <property type="entry name" value="Beta-barrel_TonB_sf"/>
</dbReference>
<evidence type="ECO:0000256" key="9">
    <source>
        <dbReference type="RuleBase" id="RU003357"/>
    </source>
</evidence>
<reference evidence="14 16" key="3">
    <citation type="submission" date="2018-07" db="EMBL/GenBank/DDBJ databases">
        <title>Genomic and Epidemiologic Investigation of an Indolent Hospital Outbreak.</title>
        <authorList>
            <person name="Johnson R.C."/>
            <person name="Deming C."/>
            <person name="Conlan S."/>
            <person name="Zellmer C.J."/>
            <person name="Michelin A.V."/>
            <person name="Lee-Lin S."/>
            <person name="Thomas P.J."/>
            <person name="Park M."/>
            <person name="Weingarten R.A."/>
            <person name="Less J."/>
            <person name="Dekker J.P."/>
            <person name="Frank K.M."/>
            <person name="Musser K.A."/>
            <person name="Mcquiston J.R."/>
            <person name="Henderson D.K."/>
            <person name="Lau A.F."/>
            <person name="Palmore T.N."/>
            <person name="Segre J.A."/>
        </authorList>
    </citation>
    <scope>NUCLEOTIDE SEQUENCE [LARGE SCALE GENOMIC DNA]</scope>
    <source>
        <strain evidence="14 16">SK-NIH.Env10_0317</strain>
    </source>
</reference>
<organism evidence="13 15">
    <name type="scientific">Sphingomonas koreensis</name>
    <dbReference type="NCBI Taxonomy" id="93064"/>
    <lineage>
        <taxon>Bacteria</taxon>
        <taxon>Pseudomonadati</taxon>
        <taxon>Pseudomonadota</taxon>
        <taxon>Alphaproteobacteria</taxon>
        <taxon>Sphingomonadales</taxon>
        <taxon>Sphingomonadaceae</taxon>
        <taxon>Sphingomonas</taxon>
    </lineage>
</organism>
<name>A0A1L6J7X1_9SPHN</name>
<evidence type="ECO:0000256" key="4">
    <source>
        <dbReference type="ARBA" id="ARBA00022692"/>
    </source>
</evidence>
<dbReference type="RefSeq" id="WP_075150904.1">
    <property type="nucleotide sequence ID" value="NZ_QQWM01000001.1"/>
</dbReference>
<evidence type="ECO:0000256" key="5">
    <source>
        <dbReference type="ARBA" id="ARBA00023077"/>
    </source>
</evidence>
<dbReference type="KEGG" id="skr:BRX40_05285"/>
<dbReference type="EMBL" id="QQWO01000001">
    <property type="protein sequence ID" value="RSV08039.1"/>
    <property type="molecule type" value="Genomic_DNA"/>
</dbReference>
<accession>A0A1L6J7X1</accession>
<dbReference type="InterPro" id="IPR037066">
    <property type="entry name" value="Plug_dom_sf"/>
</dbReference>
<dbReference type="Pfam" id="PF00593">
    <property type="entry name" value="TonB_dep_Rec_b-barrel"/>
    <property type="match status" value="1"/>
</dbReference>
<dbReference type="PANTHER" id="PTHR47234:SF2">
    <property type="entry name" value="TONB-DEPENDENT RECEPTOR"/>
    <property type="match status" value="1"/>
</dbReference>
<keyword evidence="7 8" id="KW-0998">Cell outer membrane</keyword>
<keyword evidence="4 8" id="KW-0812">Transmembrane</keyword>
<protein>
    <submittedName>
        <fullName evidence="13">Outer membrane receptor protein</fullName>
    </submittedName>
    <submittedName>
        <fullName evidence="14">TonB-dependent receptor</fullName>
    </submittedName>
</protein>
<keyword evidence="2 8" id="KW-0813">Transport</keyword>
<dbReference type="EMBL" id="CP018820">
    <property type="protein sequence ID" value="APR51927.1"/>
    <property type="molecule type" value="Genomic_DNA"/>
</dbReference>
<keyword evidence="6 8" id="KW-0472">Membrane</keyword>
<evidence type="ECO:0000256" key="10">
    <source>
        <dbReference type="SAM" id="SignalP"/>
    </source>
</evidence>
<dbReference type="GO" id="GO:0009279">
    <property type="term" value="C:cell outer membrane"/>
    <property type="evidence" value="ECO:0007669"/>
    <property type="project" value="UniProtKB-SubCell"/>
</dbReference>
<dbReference type="OrthoDB" id="7051241at2"/>
<evidence type="ECO:0000259" key="12">
    <source>
        <dbReference type="Pfam" id="PF07715"/>
    </source>
</evidence>
<dbReference type="Gene3D" id="2.40.170.20">
    <property type="entry name" value="TonB-dependent receptor, beta-barrel domain"/>
    <property type="match status" value="1"/>
</dbReference>
<keyword evidence="10" id="KW-0732">Signal</keyword>
<proteinExistence type="inferred from homology"/>
<evidence type="ECO:0000313" key="13">
    <source>
        <dbReference type="EMBL" id="APR51927.1"/>
    </source>
</evidence>
<dbReference type="SUPFAM" id="SSF56935">
    <property type="entry name" value="Porins"/>
    <property type="match status" value="1"/>
</dbReference>
<dbReference type="Pfam" id="PF07715">
    <property type="entry name" value="Plug"/>
    <property type="match status" value="1"/>
</dbReference>
<dbReference type="Proteomes" id="UP000286681">
    <property type="component" value="Unassembled WGS sequence"/>
</dbReference>
<feature type="domain" description="TonB-dependent receptor-like beta-barrel" evidence="11">
    <location>
        <begin position="384"/>
        <end position="873"/>
    </location>
</feature>
<evidence type="ECO:0000256" key="6">
    <source>
        <dbReference type="ARBA" id="ARBA00023136"/>
    </source>
</evidence>
<evidence type="ECO:0000256" key="8">
    <source>
        <dbReference type="PROSITE-ProRule" id="PRU01360"/>
    </source>
</evidence>
<keyword evidence="5 9" id="KW-0798">TonB box</keyword>
<evidence type="ECO:0000256" key="3">
    <source>
        <dbReference type="ARBA" id="ARBA00022452"/>
    </source>
</evidence>
<evidence type="ECO:0000256" key="1">
    <source>
        <dbReference type="ARBA" id="ARBA00004571"/>
    </source>
</evidence>
<evidence type="ECO:0000256" key="2">
    <source>
        <dbReference type="ARBA" id="ARBA00022448"/>
    </source>
</evidence>
<evidence type="ECO:0000313" key="15">
    <source>
        <dbReference type="Proteomes" id="UP000185161"/>
    </source>
</evidence>
<reference evidence="15" key="2">
    <citation type="submission" date="2016-12" db="EMBL/GenBank/DDBJ databases">
        <title>Whole genome sequencing of Sphingomonas sp. ABOJV.</title>
        <authorList>
            <person name="Conlan S."/>
            <person name="Thomas P.J."/>
            <person name="Mullikin J."/>
            <person name="Palmore T.N."/>
            <person name="Frank K.M."/>
            <person name="Segre J.A."/>
        </authorList>
    </citation>
    <scope>NUCLEOTIDE SEQUENCE [LARGE SCALE GENOMIC DNA]</scope>
    <source>
        <strain evidence="15">ABOJV</strain>
    </source>
</reference>
<dbReference type="InterPro" id="IPR000531">
    <property type="entry name" value="Beta-barrel_TonB"/>
</dbReference>
<dbReference type="PROSITE" id="PS52016">
    <property type="entry name" value="TONB_DEPENDENT_REC_3"/>
    <property type="match status" value="1"/>
</dbReference>
<evidence type="ECO:0000313" key="16">
    <source>
        <dbReference type="Proteomes" id="UP000286681"/>
    </source>
</evidence>
<comment type="subcellular location">
    <subcellularLocation>
        <location evidence="1 8">Cell outer membrane</location>
        <topology evidence="1 8">Multi-pass membrane protein</topology>
    </subcellularLocation>
</comment>
<evidence type="ECO:0000313" key="14">
    <source>
        <dbReference type="EMBL" id="RSV08039.1"/>
    </source>
</evidence>
<feature type="chain" id="PRO_5041864520" evidence="10">
    <location>
        <begin position="23"/>
        <end position="903"/>
    </location>
</feature>
<sequence>MTRFGSVVGACAAIFIPATAWAQSVAADQAAPVGAQAADESPEVVVTGSRIDRSFDTPTPTLTVTAEDLSVGARPNVAAALNDLPQFRATTSAQTTGTNTGAGNAPVDLRGLGINRTLVLVDGRRIASDNDLNTIPNVMIRSAQVVTGGASAAWGSGAVAGVVNIGIDEKFSGLQLGAEAGLSTFGDAAQHRFEGKAGFGFAEGRGHFVVGGEYFNSDGIVPKVARGNIGRWASFGGAMTPDVGFSTSAYGGLITSGVLKGKAFNPDGSLRDFDYGRVVGGFMTGGEGPSNDDLSPLMTPQRRYSALARLTYEITPAIKVTAELRHSRMYNNYIWFGDHVQGNTPTSTTPSGILIQSDNAFLSDQVRTALANAGQTSFYMGRFNSDLSYPEIDFERKVTQGTLAFDGKIGSNLRWSAYYSHGEYQNNIDTPGFLLAREFANAVDSVKGPGGTPICRIALTNPSTNCVPINLFGLGAPSQAAIDYVTGTPSQRGTTKLDVGGVSLRGEPFALPAGDVSFAIGIEARKESITQTIGALDAAKAFRTFSFSAMSGSFDVKEAFGEVLVPLIHNTPLLRKLEFNGAVRVSDYSTTGSIWSWKLGVTNEFFPGFRGRATRSRDIRSANLSELYTQTTTGYNTIYDPVTKQNVYVLSNGGGNPSLEPEKADTWTFGFTYSPPAVAGLNMSVDYFDIDVDDVITTIAAQDLVTRCYNGNTALCARVERDGNGNISRTVSTFVNLANYKTKGIDAEVSYILPLNRLFDSADGRLKFRVLGTWVDSLTTDDGVVKLEYVRSQGYSFGLGVPAWRVNGSIGYEDQTFSGLVRGRYISPGEYNNQVPLTNNHIGAYTYFDLQAQMKVPVSDGRQMELYANVSNLFNKAPPPGSLYSPYYDVLGRYFTLGARVRF</sequence>
<evidence type="ECO:0000259" key="11">
    <source>
        <dbReference type="Pfam" id="PF00593"/>
    </source>
</evidence>
<dbReference type="Proteomes" id="UP000185161">
    <property type="component" value="Chromosome"/>
</dbReference>
<dbReference type="InterPro" id="IPR039426">
    <property type="entry name" value="TonB-dep_rcpt-like"/>
</dbReference>
<evidence type="ECO:0000256" key="7">
    <source>
        <dbReference type="ARBA" id="ARBA00023237"/>
    </source>
</evidence>
<feature type="signal peptide" evidence="10">
    <location>
        <begin position="1"/>
        <end position="22"/>
    </location>
</feature>
<comment type="similarity">
    <text evidence="8 9">Belongs to the TonB-dependent receptor family.</text>
</comment>
<feature type="domain" description="TonB-dependent receptor plug" evidence="12">
    <location>
        <begin position="55"/>
        <end position="162"/>
    </location>
</feature>
<dbReference type="Gene3D" id="2.170.130.10">
    <property type="entry name" value="TonB-dependent receptor, plug domain"/>
    <property type="match status" value="1"/>
</dbReference>
<keyword evidence="13" id="KW-0675">Receptor</keyword>
<gene>
    <name evidence="13" type="ORF">BRX40_05285</name>
    <name evidence="14" type="ORF">CA257_00725</name>
</gene>
<keyword evidence="3 8" id="KW-1134">Transmembrane beta strand</keyword>
<dbReference type="STRING" id="93064.BRX40_05285"/>
<dbReference type="AlphaFoldDB" id="A0A1L6J7X1"/>
<reference evidence="13" key="1">
    <citation type="submission" date="2016-12" db="EMBL/GenBank/DDBJ databases">
        <title>Whole genome sequencing of Sphingomonas koreensis.</title>
        <authorList>
            <person name="Conlan S."/>
            <person name="Thomas P.J."/>
            <person name="Mullikin J."/>
            <person name="Palmore T.N."/>
            <person name="Frank K.M."/>
            <person name="Segre J.A."/>
        </authorList>
    </citation>
    <scope>NUCLEOTIDE SEQUENCE</scope>
    <source>
        <strain evidence="13">ABOJV</strain>
    </source>
</reference>